<keyword evidence="2" id="KW-0378">Hydrolase</keyword>
<dbReference type="Proteomes" id="UP000054498">
    <property type="component" value="Unassembled WGS sequence"/>
</dbReference>
<dbReference type="GO" id="GO:0005634">
    <property type="term" value="C:nucleus"/>
    <property type="evidence" value="ECO:0007669"/>
    <property type="project" value="TreeGrafter"/>
</dbReference>
<name>A0A0D2K5R8_9CHLO</name>
<feature type="domain" description="Helicase C-terminal" evidence="6">
    <location>
        <begin position="78"/>
        <end position="166"/>
    </location>
</feature>
<evidence type="ECO:0000256" key="5">
    <source>
        <dbReference type="SAM" id="MobiDB-lite"/>
    </source>
</evidence>
<dbReference type="PANTHER" id="PTHR47961">
    <property type="entry name" value="DNA POLYMERASE THETA, PUTATIVE (AFU_ORTHOLOGUE AFUA_1G05260)-RELATED"/>
    <property type="match status" value="1"/>
</dbReference>
<reference evidence="7 8" key="1">
    <citation type="journal article" date="2013" name="BMC Genomics">
        <title>Reconstruction of the lipid metabolism for the microalga Monoraphidium neglectum from its genome sequence reveals characteristics suitable for biofuel production.</title>
        <authorList>
            <person name="Bogen C."/>
            <person name="Al-Dilaimi A."/>
            <person name="Albersmeier A."/>
            <person name="Wichmann J."/>
            <person name="Grundmann M."/>
            <person name="Rupp O."/>
            <person name="Lauersen K.J."/>
            <person name="Blifernez-Klassen O."/>
            <person name="Kalinowski J."/>
            <person name="Goesmann A."/>
            <person name="Mussgnug J.H."/>
            <person name="Kruse O."/>
        </authorList>
    </citation>
    <scope>NUCLEOTIDE SEQUENCE [LARGE SCALE GENOMIC DNA]</scope>
    <source>
        <strain evidence="7 8">SAG 48.87</strain>
    </source>
</reference>
<dbReference type="GeneID" id="25734206"/>
<gene>
    <name evidence="7" type="ORF">MNEG_16446</name>
</gene>
<dbReference type="CDD" id="cd18795">
    <property type="entry name" value="SF2_C_Ski2"/>
    <property type="match status" value="1"/>
</dbReference>
<evidence type="ECO:0000256" key="3">
    <source>
        <dbReference type="ARBA" id="ARBA00022806"/>
    </source>
</evidence>
<evidence type="ECO:0000256" key="1">
    <source>
        <dbReference type="ARBA" id="ARBA00022741"/>
    </source>
</evidence>
<sequence>MTLPQGTIEAASGPHAPSPPPQVHSPLKPVLVFVSSRRQTRLTALDLITYAAADERPEQWLHMEPQELQAALSEVKDPQLRHTLQFGIGLHHAGLGEADRGLVERLFTAMKIQILVATSTLAWGVNTPAHLVIIKGTEFYDAPLKRYTDFPITDVLQMMGRAGRPQYDRHGVAVIMVRPV</sequence>
<keyword evidence="4" id="KW-0067">ATP-binding</keyword>
<dbReference type="EMBL" id="KK106582">
    <property type="protein sequence ID" value="KIY91518.1"/>
    <property type="molecule type" value="Genomic_DNA"/>
</dbReference>
<dbReference type="GO" id="GO:0016787">
    <property type="term" value="F:hydrolase activity"/>
    <property type="evidence" value="ECO:0007669"/>
    <property type="project" value="UniProtKB-KW"/>
</dbReference>
<dbReference type="SUPFAM" id="SSF52540">
    <property type="entry name" value="P-loop containing nucleoside triphosphate hydrolases"/>
    <property type="match status" value="1"/>
</dbReference>
<dbReference type="PANTHER" id="PTHR47961:SF4">
    <property type="entry name" value="ACTIVATING SIGNAL COINTEGRATOR 1 COMPLEX SUBUNIT 3"/>
    <property type="match status" value="1"/>
</dbReference>
<dbReference type="AlphaFoldDB" id="A0A0D2K5R8"/>
<evidence type="ECO:0000256" key="4">
    <source>
        <dbReference type="ARBA" id="ARBA00022840"/>
    </source>
</evidence>
<evidence type="ECO:0000259" key="6">
    <source>
        <dbReference type="SMART" id="SM00490"/>
    </source>
</evidence>
<feature type="region of interest" description="Disordered" evidence="5">
    <location>
        <begin position="1"/>
        <end position="24"/>
    </location>
</feature>
<organism evidence="7 8">
    <name type="scientific">Monoraphidium neglectum</name>
    <dbReference type="NCBI Taxonomy" id="145388"/>
    <lineage>
        <taxon>Eukaryota</taxon>
        <taxon>Viridiplantae</taxon>
        <taxon>Chlorophyta</taxon>
        <taxon>core chlorophytes</taxon>
        <taxon>Chlorophyceae</taxon>
        <taxon>CS clade</taxon>
        <taxon>Sphaeropleales</taxon>
        <taxon>Selenastraceae</taxon>
        <taxon>Monoraphidium</taxon>
    </lineage>
</organism>
<dbReference type="InterPro" id="IPR027417">
    <property type="entry name" value="P-loop_NTPase"/>
</dbReference>
<keyword evidence="8" id="KW-1185">Reference proteome</keyword>
<dbReference type="GO" id="GO:0005524">
    <property type="term" value="F:ATP binding"/>
    <property type="evidence" value="ECO:0007669"/>
    <property type="project" value="UniProtKB-KW"/>
</dbReference>
<dbReference type="Pfam" id="PF00271">
    <property type="entry name" value="Helicase_C"/>
    <property type="match status" value="1"/>
</dbReference>
<keyword evidence="1" id="KW-0547">Nucleotide-binding</keyword>
<keyword evidence="3" id="KW-0347">Helicase</keyword>
<evidence type="ECO:0000313" key="7">
    <source>
        <dbReference type="EMBL" id="KIY91518.1"/>
    </source>
</evidence>
<dbReference type="GO" id="GO:0004386">
    <property type="term" value="F:helicase activity"/>
    <property type="evidence" value="ECO:0007669"/>
    <property type="project" value="UniProtKB-KW"/>
</dbReference>
<dbReference type="InterPro" id="IPR001650">
    <property type="entry name" value="Helicase_C-like"/>
</dbReference>
<protein>
    <recommendedName>
        <fullName evidence="6">Helicase C-terminal domain-containing protein</fullName>
    </recommendedName>
</protein>
<dbReference type="InterPro" id="IPR050474">
    <property type="entry name" value="Hel308_SKI2-like"/>
</dbReference>
<evidence type="ECO:0000313" key="8">
    <source>
        <dbReference type="Proteomes" id="UP000054498"/>
    </source>
</evidence>
<dbReference type="SMART" id="SM00490">
    <property type="entry name" value="HELICc"/>
    <property type="match status" value="1"/>
</dbReference>
<dbReference type="KEGG" id="mng:MNEG_16446"/>
<dbReference type="OrthoDB" id="5575at2759"/>
<dbReference type="STRING" id="145388.A0A0D2K5R8"/>
<evidence type="ECO:0000256" key="2">
    <source>
        <dbReference type="ARBA" id="ARBA00022801"/>
    </source>
</evidence>
<dbReference type="Gene3D" id="3.40.50.300">
    <property type="entry name" value="P-loop containing nucleotide triphosphate hydrolases"/>
    <property type="match status" value="1"/>
</dbReference>
<proteinExistence type="predicted"/>
<accession>A0A0D2K5R8</accession>
<dbReference type="RefSeq" id="XP_013890538.1">
    <property type="nucleotide sequence ID" value="XM_014035084.1"/>
</dbReference>